<name>A0ABT9KI93_9PAST</name>
<dbReference type="PIRSF" id="PIRSF000126">
    <property type="entry name" value="11-beta-HSD1"/>
    <property type="match status" value="1"/>
</dbReference>
<evidence type="ECO:0000313" key="6">
    <source>
        <dbReference type="Proteomes" id="UP001224083"/>
    </source>
</evidence>
<evidence type="ECO:0000259" key="4">
    <source>
        <dbReference type="SMART" id="SM00822"/>
    </source>
</evidence>
<gene>
    <name evidence="5" type="ORF">O7M46_08025</name>
</gene>
<keyword evidence="2" id="KW-0560">Oxidoreductase</keyword>
<organism evidence="5 6">
    <name type="scientific">Bisgaard Taxon 45</name>
    <dbReference type="NCBI Taxonomy" id="304289"/>
    <lineage>
        <taxon>Bacteria</taxon>
        <taxon>Pseudomonadati</taxon>
        <taxon>Pseudomonadota</taxon>
        <taxon>Gammaproteobacteria</taxon>
        <taxon>Pasteurellales</taxon>
        <taxon>Pasteurellaceae</taxon>
    </lineage>
</organism>
<dbReference type="Gene3D" id="3.40.50.720">
    <property type="entry name" value="NAD(P)-binding Rossmann-like Domain"/>
    <property type="match status" value="1"/>
</dbReference>
<evidence type="ECO:0000313" key="5">
    <source>
        <dbReference type="EMBL" id="MDP9500907.1"/>
    </source>
</evidence>
<dbReference type="SMART" id="SM00822">
    <property type="entry name" value="PKS_KR"/>
    <property type="match status" value="1"/>
</dbReference>
<dbReference type="CDD" id="cd05233">
    <property type="entry name" value="SDR_c"/>
    <property type="match status" value="1"/>
</dbReference>
<comment type="similarity">
    <text evidence="1 3">Belongs to the short-chain dehydrogenases/reductases (SDR) family.</text>
</comment>
<dbReference type="InterPro" id="IPR036291">
    <property type="entry name" value="NAD(P)-bd_dom_sf"/>
</dbReference>
<dbReference type="Pfam" id="PF00106">
    <property type="entry name" value="adh_short"/>
    <property type="match status" value="1"/>
</dbReference>
<proteinExistence type="inferred from homology"/>
<feature type="domain" description="Ketoreductase" evidence="4">
    <location>
        <begin position="4"/>
        <end position="183"/>
    </location>
</feature>
<evidence type="ECO:0000256" key="1">
    <source>
        <dbReference type="ARBA" id="ARBA00006484"/>
    </source>
</evidence>
<dbReference type="EMBL" id="JAQAHH010000009">
    <property type="protein sequence ID" value="MDP9500907.1"/>
    <property type="molecule type" value="Genomic_DNA"/>
</dbReference>
<dbReference type="Proteomes" id="UP001224083">
    <property type="component" value="Unassembled WGS sequence"/>
</dbReference>
<comment type="caution">
    <text evidence="5">The sequence shown here is derived from an EMBL/GenBank/DDBJ whole genome shotgun (WGS) entry which is preliminary data.</text>
</comment>
<reference evidence="5 6" key="1">
    <citation type="submission" date="2022-12" db="EMBL/GenBank/DDBJ databases">
        <title>Genome sequence of Pasteurellaceae Bisgaard Taxon 45.</title>
        <authorList>
            <person name="Foggin C."/>
            <person name="Rosen L.E."/>
            <person name="Henton M."/>
            <person name="Buys A."/>
            <person name="Floyd T."/>
            <person name="Turner A.D."/>
            <person name="Tarbin J."/>
            <person name="Lloyd A.S."/>
            <person name="Chaitezvi C."/>
            <person name="Ellis R.J."/>
            <person name="Roberts H.C."/>
            <person name="Dastjerdi A."/>
            <person name="Nunez A."/>
            <person name="Van Vliet A.H."/>
            <person name="Steinbach F."/>
        </authorList>
    </citation>
    <scope>NUCLEOTIDE SEQUENCE [LARGE SCALE GENOMIC DNA]</scope>
    <source>
        <strain evidence="5 6">VF20HR</strain>
    </source>
</reference>
<sequence length="260" mass="28730">MNNGYILITGASSGIGYQLAKIYAQKGRKLILVARTLAPLVALQQQYVGNIEVIQADLSCLEEAKHVYLFTQKQGWFIHTLINNAGVGLLGDFTQTELEEEIAMVNVNIQSLMILTKLYLQDMLKMNKGHILNVSSVAGEMPGGPQMAVYYATKAFVTSFSQGLRYELRHTGINVSILAPGPTLTNFVKTATGTENSTLFAMLKFQTAETVAQYTEKHLSKGKLIIPGFWNKLMVYGHRFLPRALVIALINRIQSSKKAS</sequence>
<dbReference type="InterPro" id="IPR057326">
    <property type="entry name" value="KR_dom"/>
</dbReference>
<protein>
    <submittedName>
        <fullName evidence="5">SDR family oxidoreductase</fullName>
    </submittedName>
</protein>
<dbReference type="SUPFAM" id="SSF51735">
    <property type="entry name" value="NAD(P)-binding Rossmann-fold domains"/>
    <property type="match status" value="1"/>
</dbReference>
<accession>A0ABT9KI93</accession>
<dbReference type="InterPro" id="IPR002347">
    <property type="entry name" value="SDR_fam"/>
</dbReference>
<evidence type="ECO:0000256" key="2">
    <source>
        <dbReference type="ARBA" id="ARBA00023002"/>
    </source>
</evidence>
<dbReference type="PRINTS" id="PR00080">
    <property type="entry name" value="SDRFAMILY"/>
</dbReference>
<evidence type="ECO:0000256" key="3">
    <source>
        <dbReference type="RuleBase" id="RU000363"/>
    </source>
</evidence>
<dbReference type="PRINTS" id="PR00081">
    <property type="entry name" value="GDHRDH"/>
</dbReference>
<dbReference type="PANTHER" id="PTHR44196">
    <property type="entry name" value="DEHYDROGENASE/REDUCTASE SDR FAMILY MEMBER 7B"/>
    <property type="match status" value="1"/>
</dbReference>
<keyword evidence="6" id="KW-1185">Reference proteome</keyword>
<dbReference type="PANTHER" id="PTHR44196:SF2">
    <property type="entry name" value="SHORT-CHAIN DEHYDROGENASE-RELATED"/>
    <property type="match status" value="1"/>
</dbReference>